<dbReference type="RefSeq" id="WP_200171651.1">
    <property type="nucleotide sequence ID" value="NZ_BAABKQ010000001.1"/>
</dbReference>
<organism evidence="1 2">
    <name type="scientific">Tomitella cavernea</name>
    <dbReference type="NCBI Taxonomy" id="1387982"/>
    <lineage>
        <taxon>Bacteria</taxon>
        <taxon>Bacillati</taxon>
        <taxon>Actinomycetota</taxon>
        <taxon>Actinomycetes</taxon>
        <taxon>Mycobacteriales</taxon>
        <taxon>Tomitella</taxon>
    </lineage>
</organism>
<gene>
    <name evidence="1" type="ORF">GCM10023353_17950</name>
</gene>
<evidence type="ECO:0000313" key="1">
    <source>
        <dbReference type="EMBL" id="GAA4813402.1"/>
    </source>
</evidence>
<reference evidence="2" key="1">
    <citation type="journal article" date="2019" name="Int. J. Syst. Evol. Microbiol.">
        <title>The Global Catalogue of Microorganisms (GCM) 10K type strain sequencing project: providing services to taxonomists for standard genome sequencing and annotation.</title>
        <authorList>
            <consortium name="The Broad Institute Genomics Platform"/>
            <consortium name="The Broad Institute Genome Sequencing Center for Infectious Disease"/>
            <person name="Wu L."/>
            <person name="Ma J."/>
        </authorList>
    </citation>
    <scope>NUCLEOTIDE SEQUENCE [LARGE SCALE GENOMIC DNA]</scope>
    <source>
        <strain evidence="2">JCM 18542</strain>
    </source>
</reference>
<sequence>MPGIDVDLDMLETAVDGLRRLAGSHGSDEERGGRGDEAAIYSFSIRWGTLIFGRLERLEHYNRAGRLGAAGLQRYFALRCALRELEPSMRALGIAVPAIATTDAAT</sequence>
<name>A0ABP9CKW0_9ACTN</name>
<keyword evidence="2" id="KW-1185">Reference proteome</keyword>
<comment type="caution">
    <text evidence="1">The sequence shown here is derived from an EMBL/GenBank/DDBJ whole genome shotgun (WGS) entry which is preliminary data.</text>
</comment>
<accession>A0ABP9CKW0</accession>
<evidence type="ECO:0000313" key="2">
    <source>
        <dbReference type="Proteomes" id="UP001500839"/>
    </source>
</evidence>
<proteinExistence type="predicted"/>
<dbReference type="EMBL" id="BAABKQ010000001">
    <property type="protein sequence ID" value="GAA4813402.1"/>
    <property type="molecule type" value="Genomic_DNA"/>
</dbReference>
<dbReference type="Proteomes" id="UP001500839">
    <property type="component" value="Unassembled WGS sequence"/>
</dbReference>
<protein>
    <submittedName>
        <fullName evidence="1">Uncharacterized protein</fullName>
    </submittedName>
</protein>